<organism evidence="1 2">
    <name type="scientific">Streptomyces orinoci</name>
    <name type="common">Streptoverticillium orinoci</name>
    <dbReference type="NCBI Taxonomy" id="67339"/>
    <lineage>
        <taxon>Bacteria</taxon>
        <taxon>Bacillati</taxon>
        <taxon>Actinomycetota</taxon>
        <taxon>Actinomycetes</taxon>
        <taxon>Kitasatosporales</taxon>
        <taxon>Streptomycetaceae</taxon>
        <taxon>Streptomyces</taxon>
    </lineage>
</organism>
<reference evidence="1 2" key="1">
    <citation type="submission" date="2024-06" db="EMBL/GenBank/DDBJ databases">
        <title>The Natural Products Discovery Center: Release of the First 8490 Sequenced Strains for Exploring Actinobacteria Biosynthetic Diversity.</title>
        <authorList>
            <person name="Kalkreuter E."/>
            <person name="Kautsar S.A."/>
            <person name="Yang D."/>
            <person name="Bader C.D."/>
            <person name="Teijaro C.N."/>
            <person name="Fluegel L."/>
            <person name="Davis C.M."/>
            <person name="Simpson J.R."/>
            <person name="Lauterbach L."/>
            <person name="Steele A.D."/>
            <person name="Gui C."/>
            <person name="Meng S."/>
            <person name="Li G."/>
            <person name="Viehrig K."/>
            <person name="Ye F."/>
            <person name="Su P."/>
            <person name="Kiefer A.F."/>
            <person name="Nichols A."/>
            <person name="Cepeda A.J."/>
            <person name="Yan W."/>
            <person name="Fan B."/>
            <person name="Jiang Y."/>
            <person name="Adhikari A."/>
            <person name="Zheng C.-J."/>
            <person name="Schuster L."/>
            <person name="Cowan T.M."/>
            <person name="Smanski M.J."/>
            <person name="Chevrette M.G."/>
            <person name="De Carvalho L.P.S."/>
            <person name="Shen B."/>
        </authorList>
    </citation>
    <scope>NUCLEOTIDE SEQUENCE [LARGE SCALE GENOMIC DNA]</scope>
    <source>
        <strain evidence="1 2">NPDC052347</strain>
    </source>
</reference>
<dbReference type="RefSeq" id="WP_109283179.1">
    <property type="nucleotide sequence ID" value="NZ_JBFAUK010000003.1"/>
</dbReference>
<gene>
    <name evidence="1" type="ORF">AB0L16_05920</name>
</gene>
<dbReference type="EMBL" id="JBFAUK010000003">
    <property type="protein sequence ID" value="MEV5506003.1"/>
    <property type="molecule type" value="Genomic_DNA"/>
</dbReference>
<keyword evidence="2" id="KW-1185">Reference proteome</keyword>
<sequence>MDLRTAVNGRRIRPHWLPQPGVLDSIPAGRWWDAIAIDGPLGIAVAEQLVRNTGDDTGPIARDPLGPRPRTYFLVLTGTADRWCEPGTVPLGEGCYVVLNGTLDADREAVHWVVRPRLPELLVPQRQLRAALSAARVRPGAERWLVSRETHPGVAREAWSQGRTATLRLGNPFEAIHLPAKLVEGRIHGIKDRAAIERRFRAAGIGGAVIVSRSHDRYSVLVPPGTAEHWATPGTECLGREHPFGYLSVPPPHRVEPPGAYWLLDPPENENGLCDPPRVRMLIRDDVRHT</sequence>
<evidence type="ECO:0000313" key="2">
    <source>
        <dbReference type="Proteomes" id="UP001552594"/>
    </source>
</evidence>
<proteinExistence type="predicted"/>
<accession>A0ABV3JSY3</accession>
<evidence type="ECO:0000313" key="1">
    <source>
        <dbReference type="EMBL" id="MEV5506003.1"/>
    </source>
</evidence>
<comment type="caution">
    <text evidence="1">The sequence shown here is derived from an EMBL/GenBank/DDBJ whole genome shotgun (WGS) entry which is preliminary data.</text>
</comment>
<protein>
    <submittedName>
        <fullName evidence="1">Uncharacterized protein</fullName>
    </submittedName>
</protein>
<name>A0ABV3JSY3_STRON</name>
<dbReference type="Proteomes" id="UP001552594">
    <property type="component" value="Unassembled WGS sequence"/>
</dbReference>